<evidence type="ECO:0000313" key="3">
    <source>
        <dbReference type="Proteomes" id="UP000003233"/>
    </source>
</evidence>
<dbReference type="InterPro" id="IPR004919">
    <property type="entry name" value="GmrSD_N"/>
</dbReference>
<organism evidence="2 3">
    <name type="scientific">Fusobacterium ulcerans 12-1B</name>
    <dbReference type="NCBI Taxonomy" id="457404"/>
    <lineage>
        <taxon>Bacteria</taxon>
        <taxon>Fusobacteriati</taxon>
        <taxon>Fusobacteriota</taxon>
        <taxon>Fusobacteriia</taxon>
        <taxon>Fusobacteriales</taxon>
        <taxon>Fusobacteriaceae</taxon>
        <taxon>Fusobacterium</taxon>
    </lineage>
</organism>
<evidence type="ECO:0000313" key="2">
    <source>
        <dbReference type="EMBL" id="EHO79477.1"/>
    </source>
</evidence>
<dbReference type="EMBL" id="AGWJ02000022">
    <property type="protein sequence ID" value="EHO79477.1"/>
    <property type="molecule type" value="Genomic_DNA"/>
</dbReference>
<gene>
    <name evidence="2" type="ORF">HMPREF0402_02739</name>
</gene>
<dbReference type="PANTHER" id="PTHR39639">
    <property type="entry name" value="CHROMOSOME 16, WHOLE GENOME SHOTGUN SEQUENCE"/>
    <property type="match status" value="1"/>
</dbReference>
<evidence type="ECO:0000259" key="1">
    <source>
        <dbReference type="Pfam" id="PF03235"/>
    </source>
</evidence>
<reference evidence="2 3" key="1">
    <citation type="submission" date="2012-07" db="EMBL/GenBank/DDBJ databases">
        <title>The Genome Sequence of Fusobacterium ulcerans 12_1B.</title>
        <authorList>
            <consortium name="The Broad Institute Genome Sequencing Platform"/>
            <person name="Earl A."/>
            <person name="Ward D."/>
            <person name="Feldgarden M."/>
            <person name="Gevers D."/>
            <person name="Strauss J."/>
            <person name="Ambrose C.E."/>
            <person name="Allen-Vercoe E."/>
            <person name="Walker B."/>
            <person name="Young S.K."/>
            <person name="Zeng Q."/>
            <person name="Gargeya S."/>
            <person name="Fitzgerald M."/>
            <person name="Haas B."/>
            <person name="Abouelleil A."/>
            <person name="Alvarado L."/>
            <person name="Arachchi H.M."/>
            <person name="Berlin A.M."/>
            <person name="Chapman S.B."/>
            <person name="Goldberg J."/>
            <person name="Griggs A."/>
            <person name="Gujja S."/>
            <person name="Hansen M."/>
            <person name="Howarth C."/>
            <person name="Imamovic A."/>
            <person name="Larimer J."/>
            <person name="McCowen C."/>
            <person name="Montmayeur A."/>
            <person name="Murphy C."/>
            <person name="Neiman D."/>
            <person name="Pearson M."/>
            <person name="Priest M."/>
            <person name="Roberts A."/>
            <person name="Saif S."/>
            <person name="Shea T."/>
            <person name="Sisk P."/>
            <person name="Sykes S."/>
            <person name="Wortman J."/>
            <person name="Nusbaum C."/>
            <person name="Birren B."/>
        </authorList>
    </citation>
    <scope>NUCLEOTIDE SEQUENCE [LARGE SCALE GENOMIC DNA]</scope>
    <source>
        <strain evidence="2 3">12_1B</strain>
    </source>
</reference>
<feature type="domain" description="GmrSD restriction endonucleases N-terminal" evidence="1">
    <location>
        <begin position="38"/>
        <end position="193"/>
    </location>
</feature>
<keyword evidence="3" id="KW-1185">Reference proteome</keyword>
<proteinExistence type="predicted"/>
<sequence>MVGSLENEPITLKEELETNIKNINTKYLVMSLREIMSMFEDEELKINPIYQRGFRWDTQQKTFLIESLILNFPLPPIFVYQREDGVWELVDGLQRVSTILEFFNKLPEDLINSANKLTKLEKGKFLTKLEGKKPEELHEEIKEVILRLKKYPIHVVIIDAIENDIKNSKFEYEVFRRLNTYGARLSKQEIRNVTLALRDSEVYSNMDLFTKSKNFKNVFEFAGKKLDERKDLEVILQFYVLYKIEEYKTTLAKVYDLYDLLDDVSTYINLSEIDSVLEEFDKFLVYIYDLIGETGYSFQAYNNGKFANAFQNHIFEILVLLFYRSKDKITLKFIQSIPSYTEWRDKINISNVKGNRRVLEVLKYVEGML</sequence>
<dbReference type="PANTHER" id="PTHR39639:SF1">
    <property type="entry name" value="DUF262 DOMAIN-CONTAINING PROTEIN"/>
    <property type="match status" value="1"/>
</dbReference>
<dbReference type="Pfam" id="PF03235">
    <property type="entry name" value="GmrSD_N"/>
    <property type="match status" value="1"/>
</dbReference>
<dbReference type="PATRIC" id="fig|457404.5.peg.2418"/>
<name>H1PWE6_9FUSO</name>
<dbReference type="BioCyc" id="FSP457404-HMP:GTSQ-2765-MONOMER"/>
<dbReference type="Proteomes" id="UP000003233">
    <property type="component" value="Unassembled WGS sequence"/>
</dbReference>
<dbReference type="RefSeq" id="WP_008698532.1">
    <property type="nucleotide sequence ID" value="NZ_KE161009.1"/>
</dbReference>
<accession>H1PWE6</accession>
<comment type="caution">
    <text evidence="2">The sequence shown here is derived from an EMBL/GenBank/DDBJ whole genome shotgun (WGS) entry which is preliminary data.</text>
</comment>
<dbReference type="HOGENOM" id="CLU_038557_2_1_0"/>
<protein>
    <recommendedName>
        <fullName evidence="1">GmrSD restriction endonucleases N-terminal domain-containing protein</fullName>
    </recommendedName>
</protein>
<dbReference type="AlphaFoldDB" id="H1PWE6"/>